<name>A0A0B1TNR0_OESDE</name>
<sequence length="72" mass="8215">MVEPYYCVGCDRVPRCFPPDCNINCSLPCVYNHRCVLVAGYYTYSCPTPVCRRQTGQFTDGPPVEIDYPDKK</sequence>
<evidence type="ECO:0000313" key="1">
    <source>
        <dbReference type="EMBL" id="KHJ97721.1"/>
    </source>
</evidence>
<dbReference type="OrthoDB" id="5870228at2759"/>
<reference evidence="1 2" key="1">
    <citation type="submission" date="2014-03" db="EMBL/GenBank/DDBJ databases">
        <title>Draft genome of the hookworm Oesophagostomum dentatum.</title>
        <authorList>
            <person name="Mitreva M."/>
        </authorList>
    </citation>
    <scope>NUCLEOTIDE SEQUENCE [LARGE SCALE GENOMIC DNA]</scope>
    <source>
        <strain evidence="1 2">OD-Hann</strain>
    </source>
</reference>
<organism evidence="1 2">
    <name type="scientific">Oesophagostomum dentatum</name>
    <name type="common">Nodular worm</name>
    <dbReference type="NCBI Taxonomy" id="61180"/>
    <lineage>
        <taxon>Eukaryota</taxon>
        <taxon>Metazoa</taxon>
        <taxon>Ecdysozoa</taxon>
        <taxon>Nematoda</taxon>
        <taxon>Chromadorea</taxon>
        <taxon>Rhabditida</taxon>
        <taxon>Rhabditina</taxon>
        <taxon>Rhabditomorpha</taxon>
        <taxon>Strongyloidea</taxon>
        <taxon>Strongylidae</taxon>
        <taxon>Oesophagostomum</taxon>
    </lineage>
</organism>
<accession>A0A0B1TNR0</accession>
<gene>
    <name evidence="1" type="ORF">OESDEN_02305</name>
</gene>
<dbReference type="Proteomes" id="UP000053660">
    <property type="component" value="Unassembled WGS sequence"/>
</dbReference>
<evidence type="ECO:0000313" key="2">
    <source>
        <dbReference type="Proteomes" id="UP000053660"/>
    </source>
</evidence>
<dbReference type="EMBL" id="KN549409">
    <property type="protein sequence ID" value="KHJ97721.1"/>
    <property type="molecule type" value="Genomic_DNA"/>
</dbReference>
<dbReference type="AlphaFoldDB" id="A0A0B1TNR0"/>
<keyword evidence="2" id="KW-1185">Reference proteome</keyword>
<proteinExistence type="predicted"/>
<protein>
    <submittedName>
        <fullName evidence="1">Uncharacterized protein</fullName>
    </submittedName>
</protein>